<dbReference type="PANTHER" id="PTHR34988:SF1">
    <property type="entry name" value="DNA-BINDING PROTEIN"/>
    <property type="match status" value="1"/>
</dbReference>
<gene>
    <name evidence="2" type="ORF">C0601_02935</name>
</gene>
<dbReference type="EMBL" id="PKTG01000042">
    <property type="protein sequence ID" value="PLX19062.1"/>
    <property type="molecule type" value="Genomic_DNA"/>
</dbReference>
<reference evidence="2 3" key="1">
    <citation type="submission" date="2017-11" db="EMBL/GenBank/DDBJ databases">
        <title>Genome-resolved metagenomics identifies genetic mobility, metabolic interactions, and unexpected diversity in perchlorate-reducing communities.</title>
        <authorList>
            <person name="Barnum T.P."/>
            <person name="Figueroa I.A."/>
            <person name="Carlstrom C.I."/>
            <person name="Lucas L.N."/>
            <person name="Engelbrektson A.L."/>
            <person name="Coates J.D."/>
        </authorList>
    </citation>
    <scope>NUCLEOTIDE SEQUENCE [LARGE SCALE GENOMIC DNA]</scope>
    <source>
        <strain evidence="2">BM706</strain>
    </source>
</reference>
<name>A0A2N5ZKD2_MUIH1</name>
<organism evidence="2 3">
    <name type="scientific">Muiribacterium halophilum</name>
    <dbReference type="NCBI Taxonomy" id="2053465"/>
    <lineage>
        <taxon>Bacteria</taxon>
        <taxon>Candidatus Muiribacteriota</taxon>
        <taxon>Candidatus Muiribacteriia</taxon>
        <taxon>Candidatus Muiribacteriales</taxon>
        <taxon>Candidatus Muiribacteriaceae</taxon>
        <taxon>Candidatus Muiribacterium</taxon>
    </lineage>
</organism>
<dbReference type="SUPFAM" id="SSF117856">
    <property type="entry name" value="AF0104/ALDC/Ptd012-like"/>
    <property type="match status" value="1"/>
</dbReference>
<dbReference type="InterPro" id="IPR005175">
    <property type="entry name" value="PPC_dom"/>
</dbReference>
<dbReference type="PROSITE" id="PS51742">
    <property type="entry name" value="PPC"/>
    <property type="match status" value="1"/>
</dbReference>
<evidence type="ECO:0000313" key="2">
    <source>
        <dbReference type="EMBL" id="PLX19062.1"/>
    </source>
</evidence>
<evidence type="ECO:0000313" key="3">
    <source>
        <dbReference type="Proteomes" id="UP000234857"/>
    </source>
</evidence>
<proteinExistence type="predicted"/>
<dbReference type="PIRSF" id="PIRSF016702">
    <property type="entry name" value="DNA_bp_PD1"/>
    <property type="match status" value="1"/>
</dbReference>
<feature type="domain" description="PPC" evidence="1">
    <location>
        <begin position="4"/>
        <end position="138"/>
    </location>
</feature>
<accession>A0A2N5ZKD2</accession>
<dbReference type="Gene3D" id="3.30.1330.80">
    <property type="entry name" value="Hypothetical protein, similar to alpha- acetolactate decarboxylase, domain 2"/>
    <property type="match status" value="1"/>
</dbReference>
<dbReference type="InterPro" id="IPR025707">
    <property type="entry name" value="DNA_bp_PD1"/>
</dbReference>
<comment type="caution">
    <text evidence="2">The sequence shown here is derived from an EMBL/GenBank/DDBJ whole genome shotgun (WGS) entry which is preliminary data.</text>
</comment>
<evidence type="ECO:0000259" key="1">
    <source>
        <dbReference type="PROSITE" id="PS51742"/>
    </source>
</evidence>
<dbReference type="Proteomes" id="UP000234857">
    <property type="component" value="Unassembled WGS sequence"/>
</dbReference>
<dbReference type="CDD" id="cd11378">
    <property type="entry name" value="DUF296"/>
    <property type="match status" value="1"/>
</dbReference>
<dbReference type="AlphaFoldDB" id="A0A2N5ZKD2"/>
<dbReference type="Pfam" id="PF03479">
    <property type="entry name" value="PCC"/>
    <property type="match status" value="1"/>
</dbReference>
<dbReference type="PANTHER" id="PTHR34988">
    <property type="entry name" value="PROTEIN, PUTATIVE-RELATED"/>
    <property type="match status" value="1"/>
</dbReference>
<protein>
    <submittedName>
        <fullName evidence="2">DUF296 domain-containing protein</fullName>
    </submittedName>
</protein>
<sequence length="138" mass="15829">MIWKKVDDGFYLVFEPGDKVIESFTKFCKDHHLRTGIFSGIGAFSKITLGHYNITTKRYMEKDVSDSLEVLSVNGNVTIKEKEPFVHMHAIVSDANMNFYGGHVIEAEVSVTLELHVTDFRETLHREFDEELGLFTIK</sequence>